<dbReference type="InterPro" id="IPR023631">
    <property type="entry name" value="Amidase_dom"/>
</dbReference>
<keyword evidence="3" id="KW-0378">Hydrolase</keyword>
<dbReference type="Proteomes" id="UP001139486">
    <property type="component" value="Unassembled WGS sequence"/>
</dbReference>
<dbReference type="EC" id="3.5.1.4" evidence="3"/>
<feature type="chain" id="PRO_5040878390" evidence="1">
    <location>
        <begin position="22"/>
        <end position="524"/>
    </location>
</feature>
<dbReference type="NCBIfam" id="NF006006">
    <property type="entry name" value="PRK08137.1"/>
    <property type="match status" value="1"/>
</dbReference>
<feature type="signal peptide" evidence="1">
    <location>
        <begin position="1"/>
        <end position="21"/>
    </location>
</feature>
<dbReference type="GO" id="GO:0004040">
    <property type="term" value="F:amidase activity"/>
    <property type="evidence" value="ECO:0007669"/>
    <property type="project" value="UniProtKB-EC"/>
</dbReference>
<dbReference type="PANTHER" id="PTHR42678:SF34">
    <property type="entry name" value="OS04G0183300 PROTEIN"/>
    <property type="match status" value="1"/>
</dbReference>
<accession>A0A9X2HWE8</accession>
<comment type="caution">
    <text evidence="3">The sequence shown here is derived from an EMBL/GenBank/DDBJ whole genome shotgun (WGS) entry which is preliminary data.</text>
</comment>
<dbReference type="InterPro" id="IPR036928">
    <property type="entry name" value="AS_sf"/>
</dbReference>
<reference evidence="3" key="1">
    <citation type="submission" date="2022-05" db="EMBL/GenBank/DDBJ databases">
        <title>Sphingomonas sp. strain RP10 Genome sequencing and assembly.</title>
        <authorList>
            <person name="Kim I."/>
        </authorList>
    </citation>
    <scope>NUCLEOTIDE SEQUENCE</scope>
    <source>
        <strain evidence="3">RP10</strain>
    </source>
</reference>
<evidence type="ECO:0000256" key="1">
    <source>
        <dbReference type="SAM" id="SignalP"/>
    </source>
</evidence>
<evidence type="ECO:0000259" key="2">
    <source>
        <dbReference type="Pfam" id="PF01425"/>
    </source>
</evidence>
<sequence>MRRIFLGFLLGLALPAAPAFARKVTVEEVSLEQVQALMTAGKASSVALTRAYLDRIAAMDRKGPGLRSVIAVNPQALAQAKALDDERRAGRIRGPLHGVPVLIKDNIETADAMATTAGSLALKDNITRRDAPVVARLRAAGAVILGKTNLSEWANIRSSHAMSGWSAVGGLVRNPYAIDRTACGSSSGSGAAVAASFAAAAVGTETDGSVVCPSSINGLVGLKPSIGLVSRTHVVPISHSQDTPGPMARSVRDVAILFSAMVGADPADPATAGAVLRDYAAGLSVSALSGVRVAVLRPEGMSADLVARYDAALAVLKTAGAVLVEVKAPKLDGIGDAEFMVLKTELKTDLDAYLATTPPAVTARTLDQLIAFNRAHAADEMPFFAQEIFEEAAKTRGLGDPAYKAARTKSLRQASEAIDGMLRSAGAALLVEPTYAGAWLSDPVYGDQYNGPSSSELPAIAGYPNLTVPMGLVKGLPVGLSFIATKNGEAAVLGAGYAYEQRAQARRAPRYLAQADVGAGLEGR</sequence>
<evidence type="ECO:0000313" key="4">
    <source>
        <dbReference type="Proteomes" id="UP001139486"/>
    </source>
</evidence>
<name>A0A9X2HWE8_9SPHN</name>
<keyword evidence="1" id="KW-0732">Signal</keyword>
<keyword evidence="4" id="KW-1185">Reference proteome</keyword>
<feature type="domain" description="Amidase" evidence="2">
    <location>
        <begin position="48"/>
        <end position="493"/>
    </location>
</feature>
<protein>
    <submittedName>
        <fullName evidence="3">Amidase</fullName>
        <ecNumber evidence="3">3.5.1.4</ecNumber>
    </submittedName>
</protein>
<evidence type="ECO:0000313" key="3">
    <source>
        <dbReference type="EMBL" id="MCP3734793.1"/>
    </source>
</evidence>
<dbReference type="PANTHER" id="PTHR42678">
    <property type="entry name" value="AMIDASE"/>
    <property type="match status" value="1"/>
</dbReference>
<dbReference type="AlphaFoldDB" id="A0A9X2HWE8"/>
<dbReference type="Pfam" id="PF01425">
    <property type="entry name" value="Amidase"/>
    <property type="match status" value="1"/>
</dbReference>
<dbReference type="Gene3D" id="3.90.1300.10">
    <property type="entry name" value="Amidase signature (AS) domain"/>
    <property type="match status" value="1"/>
</dbReference>
<dbReference type="EMBL" id="JAMLDY010000008">
    <property type="protein sequence ID" value="MCP3734793.1"/>
    <property type="molecule type" value="Genomic_DNA"/>
</dbReference>
<gene>
    <name evidence="3" type="ORF">M9979_07910</name>
</gene>
<organism evidence="3 4">
    <name type="scientific">Sphingomonas liriopis</name>
    <dbReference type="NCBI Taxonomy" id="2949094"/>
    <lineage>
        <taxon>Bacteria</taxon>
        <taxon>Pseudomonadati</taxon>
        <taxon>Pseudomonadota</taxon>
        <taxon>Alphaproteobacteria</taxon>
        <taxon>Sphingomonadales</taxon>
        <taxon>Sphingomonadaceae</taxon>
        <taxon>Sphingomonas</taxon>
    </lineage>
</organism>
<proteinExistence type="predicted"/>
<dbReference type="SUPFAM" id="SSF75304">
    <property type="entry name" value="Amidase signature (AS) enzymes"/>
    <property type="match status" value="1"/>
</dbReference>